<accession>A0A6B8RHI2</accession>
<evidence type="ECO:0008006" key="3">
    <source>
        <dbReference type="Google" id="ProtNLM"/>
    </source>
</evidence>
<keyword evidence="2" id="KW-1185">Reference proteome</keyword>
<gene>
    <name evidence="1" type="ORF">EHS13_07965</name>
</gene>
<protein>
    <recommendedName>
        <fullName evidence="3">NIPSNAP domain-containing protein</fullName>
    </recommendedName>
</protein>
<reference evidence="2" key="1">
    <citation type="submission" date="2018-11" db="EMBL/GenBank/DDBJ databases">
        <title>Complete genome sequence of Paenibacillus sp. ML311-T8.</title>
        <authorList>
            <person name="Nam Y.-D."/>
            <person name="Kang J."/>
            <person name="Chung W.-H."/>
            <person name="Park Y.S."/>
        </authorList>
    </citation>
    <scope>NUCLEOTIDE SEQUENCE [LARGE SCALE GENOMIC DNA]</scope>
    <source>
        <strain evidence="2">ML311-T8</strain>
    </source>
</reference>
<organism evidence="1 2">
    <name type="scientific">Paenibacillus psychroresistens</name>
    <dbReference type="NCBI Taxonomy" id="1778678"/>
    <lineage>
        <taxon>Bacteria</taxon>
        <taxon>Bacillati</taxon>
        <taxon>Bacillota</taxon>
        <taxon>Bacilli</taxon>
        <taxon>Bacillales</taxon>
        <taxon>Paenibacillaceae</taxon>
        <taxon>Paenibacillus</taxon>
    </lineage>
</organism>
<dbReference type="AlphaFoldDB" id="A0A6B8RHI2"/>
<evidence type="ECO:0000313" key="2">
    <source>
        <dbReference type="Proteomes" id="UP000426246"/>
    </source>
</evidence>
<dbReference type="RefSeq" id="WP_155699827.1">
    <property type="nucleotide sequence ID" value="NZ_CP034235.1"/>
</dbReference>
<dbReference type="Proteomes" id="UP000426246">
    <property type="component" value="Chromosome"/>
</dbReference>
<proteinExistence type="predicted"/>
<name>A0A6B8RHI2_9BACL</name>
<sequence length="96" mass="11444">MCKVFVEYTIDQENRLTYLYYMQKIIKQTGLELFEGTDQPGLFIEIWSDVNYTDYESMKIERLNPIKGSVWESFEDMILGGLSKLHIWHFSNPHTE</sequence>
<dbReference type="EMBL" id="CP034235">
    <property type="protein sequence ID" value="QGQ94818.1"/>
    <property type="molecule type" value="Genomic_DNA"/>
</dbReference>
<dbReference type="KEGG" id="ppsc:EHS13_07965"/>
<dbReference type="OrthoDB" id="2967153at2"/>
<evidence type="ECO:0000313" key="1">
    <source>
        <dbReference type="EMBL" id="QGQ94818.1"/>
    </source>
</evidence>